<dbReference type="Proteomes" id="UP000265618">
    <property type="component" value="Unassembled WGS sequence"/>
</dbReference>
<dbReference type="InterPro" id="IPR001075">
    <property type="entry name" value="NIF_FeS_clus_asmbl_NifU_C"/>
</dbReference>
<dbReference type="SUPFAM" id="SSF110836">
    <property type="entry name" value="Hypothetical protein SAV1430"/>
    <property type="match status" value="1"/>
</dbReference>
<comment type="similarity">
    <text evidence="1">Belongs to the NifU family.</text>
</comment>
<dbReference type="Gene3D" id="3.30.1370.70">
    <property type="entry name" value="Scaffold protein Nfu/NifU, N-terminal domain"/>
    <property type="match status" value="1"/>
</dbReference>
<dbReference type="EMBL" id="BDIP01003373">
    <property type="protein sequence ID" value="GIQ87623.1"/>
    <property type="molecule type" value="Genomic_DNA"/>
</dbReference>
<sequence length="206" mass="22246">RSVVQSGRTQVPKHYRFVADALLAPLGPDGSPRFLEFREGPEGSLPADVLCVPHVKKVIIGGDNLVVKLDDDSHWGKVQPIVTDILDCYVARNDVPPEDTRAPPSNVTEAAATVELIDERVAALKGAKEHPMTVLETVLDMGVRPGLLQDGGNISLLAYEGDFESGVATIQLEGHCKGCPHSQQTLNNFVLQVLQRYIPGISLNPV</sequence>
<keyword evidence="4" id="KW-1185">Reference proteome</keyword>
<dbReference type="AlphaFoldDB" id="A0A9K3D4B9"/>
<dbReference type="PANTHER" id="PTHR11178:SF1">
    <property type="entry name" value="NFU1 IRON-SULFUR CLUSTER SCAFFOLD HOMOLOG, MITOCHONDRIAL"/>
    <property type="match status" value="1"/>
</dbReference>
<organism evidence="3 4">
    <name type="scientific">Kipferlia bialata</name>
    <dbReference type="NCBI Taxonomy" id="797122"/>
    <lineage>
        <taxon>Eukaryota</taxon>
        <taxon>Metamonada</taxon>
        <taxon>Carpediemonas-like organisms</taxon>
        <taxon>Kipferlia</taxon>
    </lineage>
</organism>
<dbReference type="GO" id="GO:0005506">
    <property type="term" value="F:iron ion binding"/>
    <property type="evidence" value="ECO:0007669"/>
    <property type="project" value="InterPro"/>
</dbReference>
<dbReference type="InterPro" id="IPR034904">
    <property type="entry name" value="FSCA_dom_sf"/>
</dbReference>
<comment type="caution">
    <text evidence="3">The sequence shown here is derived from an EMBL/GenBank/DDBJ whole genome shotgun (WGS) entry which is preliminary data.</text>
</comment>
<dbReference type="InterPro" id="IPR036498">
    <property type="entry name" value="Nfu/NifU_N_sf"/>
</dbReference>
<reference evidence="3 4" key="1">
    <citation type="journal article" date="2018" name="PLoS ONE">
        <title>The draft genome of Kipferlia bialata reveals reductive genome evolution in fornicate parasites.</title>
        <authorList>
            <person name="Tanifuji G."/>
            <person name="Takabayashi S."/>
            <person name="Kume K."/>
            <person name="Takagi M."/>
            <person name="Nakayama T."/>
            <person name="Kamikawa R."/>
            <person name="Inagaki Y."/>
            <person name="Hashimoto T."/>
        </authorList>
    </citation>
    <scope>NUCLEOTIDE SEQUENCE [LARGE SCALE GENOMIC DNA]</scope>
    <source>
        <strain evidence="3">NY0173</strain>
    </source>
</reference>
<evidence type="ECO:0000313" key="3">
    <source>
        <dbReference type="EMBL" id="GIQ87623.1"/>
    </source>
</evidence>
<dbReference type="GO" id="GO:0016226">
    <property type="term" value="P:iron-sulfur cluster assembly"/>
    <property type="evidence" value="ECO:0007669"/>
    <property type="project" value="InterPro"/>
</dbReference>
<dbReference type="GO" id="GO:0051536">
    <property type="term" value="F:iron-sulfur cluster binding"/>
    <property type="evidence" value="ECO:0007669"/>
    <property type="project" value="InterPro"/>
</dbReference>
<dbReference type="Pfam" id="PF01106">
    <property type="entry name" value="NifU"/>
    <property type="match status" value="1"/>
</dbReference>
<gene>
    <name evidence="3" type="ORF">KIPB_009700</name>
</gene>
<dbReference type="Gene3D" id="3.30.300.130">
    <property type="entry name" value="Fe-S cluster assembly (FSCA)"/>
    <property type="match status" value="1"/>
</dbReference>
<dbReference type="PANTHER" id="PTHR11178">
    <property type="entry name" value="IRON-SULFUR CLUSTER SCAFFOLD PROTEIN NFU-RELATED"/>
    <property type="match status" value="1"/>
</dbReference>
<dbReference type="SUPFAM" id="SSF117916">
    <property type="entry name" value="Fe-S cluster assembly (FSCA) domain-like"/>
    <property type="match status" value="1"/>
</dbReference>
<feature type="non-terminal residue" evidence="3">
    <location>
        <position position="1"/>
    </location>
</feature>
<feature type="domain" description="NIF system FeS cluster assembly NifU C-terminal" evidence="2">
    <location>
        <begin position="136"/>
        <end position="201"/>
    </location>
</feature>
<name>A0A9K3D4B9_9EUKA</name>
<protein>
    <recommendedName>
        <fullName evidence="2">NIF system FeS cluster assembly NifU C-terminal domain-containing protein</fullName>
    </recommendedName>
</protein>
<evidence type="ECO:0000259" key="2">
    <source>
        <dbReference type="Pfam" id="PF01106"/>
    </source>
</evidence>
<proteinExistence type="inferred from homology"/>
<evidence type="ECO:0000313" key="4">
    <source>
        <dbReference type="Proteomes" id="UP000265618"/>
    </source>
</evidence>
<evidence type="ECO:0000256" key="1">
    <source>
        <dbReference type="ARBA" id="ARBA00006420"/>
    </source>
</evidence>
<dbReference type="OrthoDB" id="565552at2759"/>
<accession>A0A9K3D4B9</accession>